<organism evidence="1 2">
    <name type="scientific">Nicotiana tabacum</name>
    <name type="common">Common tobacco</name>
    <dbReference type="NCBI Taxonomy" id="4097"/>
    <lineage>
        <taxon>Eukaryota</taxon>
        <taxon>Viridiplantae</taxon>
        <taxon>Streptophyta</taxon>
        <taxon>Embryophyta</taxon>
        <taxon>Tracheophyta</taxon>
        <taxon>Spermatophyta</taxon>
        <taxon>Magnoliopsida</taxon>
        <taxon>eudicotyledons</taxon>
        <taxon>Gunneridae</taxon>
        <taxon>Pentapetalae</taxon>
        <taxon>asterids</taxon>
        <taxon>lamiids</taxon>
        <taxon>Solanales</taxon>
        <taxon>Solanaceae</taxon>
        <taxon>Nicotianoideae</taxon>
        <taxon>Nicotianeae</taxon>
        <taxon>Nicotiana</taxon>
    </lineage>
</organism>
<gene>
    <name evidence="2" type="primary">LOC107816242</name>
</gene>
<dbReference type="OMA" id="TVERAFC"/>
<sequence>MRCELLLGVACLNPVNSFSSFDIEKILRLAELYPDDFDKYSIVDLRFKLENYIVDVRDHDKRFSDFTGLGNLSKKLVETKKHGTYPLMFWLVKFALLLPVATATVERAFCVVWCLI</sequence>
<dbReference type="PaxDb" id="4097-A0A1S4C8I7"/>
<dbReference type="PANTHER" id="PTHR11697">
    <property type="entry name" value="GENERAL TRANSCRIPTION FACTOR 2-RELATED ZINC FINGER PROTEIN"/>
    <property type="match status" value="1"/>
</dbReference>
<protein>
    <submittedName>
        <fullName evidence="2">Uncharacterized protein LOC107816242</fullName>
    </submittedName>
</protein>
<dbReference type="OrthoDB" id="1290529at2759"/>
<reference evidence="1" key="1">
    <citation type="journal article" date="2014" name="Nat. Commun.">
        <title>The tobacco genome sequence and its comparison with those of tomato and potato.</title>
        <authorList>
            <person name="Sierro N."/>
            <person name="Battey J.N."/>
            <person name="Ouadi S."/>
            <person name="Bakaher N."/>
            <person name="Bovet L."/>
            <person name="Willig A."/>
            <person name="Goepfert S."/>
            <person name="Peitsch M.C."/>
            <person name="Ivanov N.V."/>
        </authorList>
    </citation>
    <scope>NUCLEOTIDE SEQUENCE [LARGE SCALE GENOMIC DNA]</scope>
</reference>
<dbReference type="GeneID" id="107816242"/>
<dbReference type="InterPro" id="IPR055298">
    <property type="entry name" value="AtLOH3-like"/>
</dbReference>
<accession>A0A1S4C8I7</accession>
<evidence type="ECO:0000313" key="2">
    <source>
        <dbReference type="RefSeq" id="XP_016497426.1"/>
    </source>
</evidence>
<dbReference type="KEGG" id="nta:107816242"/>
<keyword evidence="1" id="KW-1185">Reference proteome</keyword>
<dbReference type="PANTHER" id="PTHR11697:SF230">
    <property type="entry name" value="ZINC FINGER, MYM DOMAIN CONTAINING 1"/>
    <property type="match status" value="1"/>
</dbReference>
<name>A0A1S4C8I7_TOBAC</name>
<proteinExistence type="predicted"/>
<dbReference type="Proteomes" id="UP000790787">
    <property type="component" value="Chromosome 17"/>
</dbReference>
<dbReference type="AlphaFoldDB" id="A0A1S4C8I7"/>
<dbReference type="RefSeq" id="XP_016497426.1">
    <property type="nucleotide sequence ID" value="XM_016641940.1"/>
</dbReference>
<evidence type="ECO:0000313" key="1">
    <source>
        <dbReference type="Proteomes" id="UP000790787"/>
    </source>
</evidence>
<reference evidence="2" key="2">
    <citation type="submission" date="2025-08" db="UniProtKB">
        <authorList>
            <consortium name="RefSeq"/>
        </authorList>
    </citation>
    <scope>IDENTIFICATION</scope>
    <source>
        <tissue evidence="2">Leaf</tissue>
    </source>
</reference>